<dbReference type="EMBL" id="JAPTMU010000008">
    <property type="protein sequence ID" value="KAJ4938876.1"/>
    <property type="molecule type" value="Genomic_DNA"/>
</dbReference>
<keyword evidence="3" id="KW-1185">Reference proteome</keyword>
<dbReference type="AlphaFoldDB" id="A0AAD6BB13"/>
<accession>A0AAD6BB13</accession>
<feature type="domain" description="HAT C-terminal dimerisation" evidence="1">
    <location>
        <begin position="499"/>
        <end position="567"/>
    </location>
</feature>
<gene>
    <name evidence="2" type="ORF">JOQ06_028342</name>
</gene>
<proteinExistence type="predicted"/>
<dbReference type="PANTHER" id="PTHR37162:SF1">
    <property type="entry name" value="BED-TYPE DOMAIN-CONTAINING PROTEIN"/>
    <property type="match status" value="1"/>
</dbReference>
<sequence length="603" mass="68625">MSGKRQLSILSCFQNNQLPKKVARSEDTVEEAVEEAVEETVEEVEEAVEETGENPLETEKRRELCGAATYRCSFKKEWSTRWPFITMGTTSSFYWCSVCRQENSCAHQGARDISRHVEGKGHRAKEQSLNSVSSIAQCYVPETSVGGMSVQEAKTRRAEVKVAVAMVQHNVPFAVADHFSPLYKECARNSISARMLKENGSIYIHGCPCHIIHNTAKHAGQKFMEISGFDPEDLTVDVGYWFKGSTNRKGYLAEFCEFHESEYMEMLLHISVRWLSLERCITRILRQYGPLTSYFKSLNEKQPRFRRLVDAFSNPLTEIYLLFYQATLPVFTLLNLLLQRERSSIFQLHGEMTKFMKKLCARFMKPSALQGRQVHDILYKDPLNQLPGEQLNVGFTTRATLNRLLEAGDITPQEVQLFQQAALAFLVRAVEDGINKLPLKEALLRHTRFVDVQQRTECGVEDALYFIDRFQELLPFHRPEEQDKVCEEFLEYQLMDIPMPQDPTTFNVEEFWGSMSSIKCKVTGLSQFGRLTKIAQLVLVLPHSNADAERVFSMVGLNKTKTRNSLALDGTLSSIMTVKMAGLEPNYKTTVPTQSPAAAKISL</sequence>
<evidence type="ECO:0000259" key="1">
    <source>
        <dbReference type="Pfam" id="PF05699"/>
    </source>
</evidence>
<name>A0AAD6BB13_9TELE</name>
<organism evidence="2 3">
    <name type="scientific">Pogonophryne albipinna</name>
    <dbReference type="NCBI Taxonomy" id="1090488"/>
    <lineage>
        <taxon>Eukaryota</taxon>
        <taxon>Metazoa</taxon>
        <taxon>Chordata</taxon>
        <taxon>Craniata</taxon>
        <taxon>Vertebrata</taxon>
        <taxon>Euteleostomi</taxon>
        <taxon>Actinopterygii</taxon>
        <taxon>Neopterygii</taxon>
        <taxon>Teleostei</taxon>
        <taxon>Neoteleostei</taxon>
        <taxon>Acanthomorphata</taxon>
        <taxon>Eupercaria</taxon>
        <taxon>Perciformes</taxon>
        <taxon>Notothenioidei</taxon>
        <taxon>Pogonophryne</taxon>
    </lineage>
</organism>
<dbReference type="Pfam" id="PF05699">
    <property type="entry name" value="Dimer_Tnp_hAT"/>
    <property type="match status" value="1"/>
</dbReference>
<dbReference type="InterPro" id="IPR008906">
    <property type="entry name" value="HATC_C_dom"/>
</dbReference>
<evidence type="ECO:0000313" key="3">
    <source>
        <dbReference type="Proteomes" id="UP001219934"/>
    </source>
</evidence>
<dbReference type="Proteomes" id="UP001219934">
    <property type="component" value="Unassembled WGS sequence"/>
</dbReference>
<dbReference type="PANTHER" id="PTHR37162">
    <property type="entry name" value="HAT FAMILY DIMERISATION DOMAINCONTAINING PROTEIN-RELATED"/>
    <property type="match status" value="1"/>
</dbReference>
<dbReference type="GO" id="GO:0046983">
    <property type="term" value="F:protein dimerization activity"/>
    <property type="evidence" value="ECO:0007669"/>
    <property type="project" value="InterPro"/>
</dbReference>
<protein>
    <recommendedName>
        <fullName evidence="1">HAT C-terminal dimerisation domain-containing protein</fullName>
    </recommendedName>
</protein>
<evidence type="ECO:0000313" key="2">
    <source>
        <dbReference type="EMBL" id="KAJ4938876.1"/>
    </source>
</evidence>
<reference evidence="2" key="1">
    <citation type="submission" date="2022-11" db="EMBL/GenBank/DDBJ databases">
        <title>Chromosome-level genome of Pogonophryne albipinna.</title>
        <authorList>
            <person name="Jo E."/>
        </authorList>
    </citation>
    <scope>NUCLEOTIDE SEQUENCE</scope>
    <source>
        <strain evidence="2">SGF0006</strain>
        <tissue evidence="2">Muscle</tissue>
    </source>
</reference>
<comment type="caution">
    <text evidence="2">The sequence shown here is derived from an EMBL/GenBank/DDBJ whole genome shotgun (WGS) entry which is preliminary data.</text>
</comment>
<dbReference type="InterPro" id="IPR012337">
    <property type="entry name" value="RNaseH-like_sf"/>
</dbReference>
<dbReference type="SUPFAM" id="SSF53098">
    <property type="entry name" value="Ribonuclease H-like"/>
    <property type="match status" value="1"/>
</dbReference>